<proteinExistence type="predicted"/>
<dbReference type="SUPFAM" id="SSF103473">
    <property type="entry name" value="MFS general substrate transporter"/>
    <property type="match status" value="1"/>
</dbReference>
<feature type="transmembrane region" description="Helical" evidence="6">
    <location>
        <begin position="21"/>
        <end position="43"/>
    </location>
</feature>
<dbReference type="GO" id="GO:0005886">
    <property type="term" value="C:plasma membrane"/>
    <property type="evidence" value="ECO:0007669"/>
    <property type="project" value="UniProtKB-SubCell"/>
</dbReference>
<dbReference type="Proteomes" id="UP000253597">
    <property type="component" value="Unassembled WGS sequence"/>
</dbReference>
<organism evidence="7 8">
    <name type="scientific">Bacillus cereus</name>
    <dbReference type="NCBI Taxonomy" id="1396"/>
    <lineage>
        <taxon>Bacteria</taxon>
        <taxon>Bacillati</taxon>
        <taxon>Bacillota</taxon>
        <taxon>Bacilli</taxon>
        <taxon>Bacillales</taxon>
        <taxon>Bacillaceae</taxon>
        <taxon>Bacillus</taxon>
        <taxon>Bacillus cereus group</taxon>
    </lineage>
</organism>
<protein>
    <submittedName>
        <fullName evidence="7">MFS transporter</fullName>
    </submittedName>
</protein>
<dbReference type="Gene3D" id="1.20.1250.20">
    <property type="entry name" value="MFS general substrate transporter like domains"/>
    <property type="match status" value="2"/>
</dbReference>
<evidence type="ECO:0000256" key="5">
    <source>
        <dbReference type="ARBA" id="ARBA00023136"/>
    </source>
</evidence>
<feature type="transmembrane region" description="Helical" evidence="6">
    <location>
        <begin position="49"/>
        <end position="74"/>
    </location>
</feature>
<sequence length="421" mass="46823">MHINKFLLGFRSFPRDARLMLFSQLITNIGDGAFTLSLGAALYKLTGNIGAFGLVIIIEYIISFSVELFAGYLVDKRNPKKICSLMDYIRGISICLASIALLYNNSIVLLLFSVIIINLAKPFYQSGSFSITPELVPENRLAEYNLIKSQYMQLGQVLGIAMAGPILAWFGESIALMVNGLSFLIAGMLVSFMTNIKPHLITNESMSFNDFIEKWKTVCIFLINNKLLLGILVISSFDFLVINFINLQLVPIIEENFHGNLSLLSLFDGSFAFSMIVVAPFILNLLNGVKESRIITLSLLSLSLCFIVLGFSHNFIFTSFIFGFMGCISLLTGTVYVTFIQQQAKGNIKGRISSVRKLILSILSIFLMPILSKLNASSIVIGLIFCACLCFFFQILFTFIIRRSTGDFKIIKTTSNKVSQS</sequence>
<accession>A0A9X8IVU3</accession>
<dbReference type="PANTHER" id="PTHR23513">
    <property type="entry name" value="INTEGRAL MEMBRANE EFFLUX PROTEIN-RELATED"/>
    <property type="match status" value="1"/>
</dbReference>
<comment type="subcellular location">
    <subcellularLocation>
        <location evidence="1">Cell membrane</location>
        <topology evidence="1">Multi-pass membrane protein</topology>
    </subcellularLocation>
</comment>
<feature type="transmembrane region" description="Helical" evidence="6">
    <location>
        <begin position="174"/>
        <end position="196"/>
    </location>
</feature>
<evidence type="ECO:0000313" key="7">
    <source>
        <dbReference type="EMBL" id="RWQ71087.1"/>
    </source>
</evidence>
<evidence type="ECO:0000313" key="8">
    <source>
        <dbReference type="Proteomes" id="UP000253597"/>
    </source>
</evidence>
<dbReference type="EMBL" id="QNGD03000014">
    <property type="protein sequence ID" value="RWQ71087.1"/>
    <property type="molecule type" value="Genomic_DNA"/>
</dbReference>
<gene>
    <name evidence="7" type="ORF">DR116_0024835</name>
</gene>
<evidence type="ECO:0000256" key="2">
    <source>
        <dbReference type="ARBA" id="ARBA00022475"/>
    </source>
</evidence>
<feature type="transmembrane region" description="Helical" evidence="6">
    <location>
        <begin position="358"/>
        <end position="374"/>
    </location>
</feature>
<feature type="transmembrane region" description="Helical" evidence="6">
    <location>
        <begin position="294"/>
        <end position="311"/>
    </location>
</feature>
<dbReference type="AlphaFoldDB" id="A0A9X8IVU3"/>
<evidence type="ECO:0000256" key="6">
    <source>
        <dbReference type="SAM" id="Phobius"/>
    </source>
</evidence>
<dbReference type="InterPro" id="IPR011701">
    <property type="entry name" value="MFS"/>
</dbReference>
<name>A0A9X8IVU3_BACCE</name>
<dbReference type="PANTHER" id="PTHR23513:SF6">
    <property type="entry name" value="MAJOR FACILITATOR SUPERFAMILY ASSOCIATED DOMAIN-CONTAINING PROTEIN"/>
    <property type="match status" value="1"/>
</dbReference>
<keyword evidence="3 6" id="KW-0812">Transmembrane</keyword>
<evidence type="ECO:0000256" key="4">
    <source>
        <dbReference type="ARBA" id="ARBA00022989"/>
    </source>
</evidence>
<dbReference type="InterPro" id="IPR036259">
    <property type="entry name" value="MFS_trans_sf"/>
</dbReference>
<reference evidence="7 8" key="1">
    <citation type="submission" date="2019-01" db="EMBL/GenBank/DDBJ databases">
        <title>Draft genome sequence of heavy metal resistant Bacillus cereus NWUAB01.</title>
        <authorList>
            <person name="Babalola O."/>
            <person name="Aremu B.R."/>
            <person name="Ayangbenro A.S."/>
        </authorList>
    </citation>
    <scope>NUCLEOTIDE SEQUENCE [LARGE SCALE GENOMIC DNA]</scope>
    <source>
        <strain evidence="7 8">NWUAB01</strain>
    </source>
</reference>
<keyword evidence="5 6" id="KW-0472">Membrane</keyword>
<feature type="transmembrane region" description="Helical" evidence="6">
    <location>
        <begin position="317"/>
        <end position="337"/>
    </location>
</feature>
<dbReference type="GO" id="GO:0022857">
    <property type="term" value="F:transmembrane transporter activity"/>
    <property type="evidence" value="ECO:0007669"/>
    <property type="project" value="InterPro"/>
</dbReference>
<comment type="caution">
    <text evidence="7">The sequence shown here is derived from an EMBL/GenBank/DDBJ whole genome shotgun (WGS) entry which is preliminary data.</text>
</comment>
<feature type="transmembrane region" description="Helical" evidence="6">
    <location>
        <begin position="262"/>
        <end position="282"/>
    </location>
</feature>
<feature type="transmembrane region" description="Helical" evidence="6">
    <location>
        <begin position="380"/>
        <end position="401"/>
    </location>
</feature>
<dbReference type="Pfam" id="PF07690">
    <property type="entry name" value="MFS_1"/>
    <property type="match status" value="1"/>
</dbReference>
<keyword evidence="4 6" id="KW-1133">Transmembrane helix</keyword>
<keyword evidence="2" id="KW-1003">Cell membrane</keyword>
<dbReference type="CDD" id="cd06173">
    <property type="entry name" value="MFS_MefA_like"/>
    <property type="match status" value="1"/>
</dbReference>
<feature type="transmembrane region" description="Helical" evidence="6">
    <location>
        <begin position="94"/>
        <end position="120"/>
    </location>
</feature>
<evidence type="ECO:0000256" key="3">
    <source>
        <dbReference type="ARBA" id="ARBA00022692"/>
    </source>
</evidence>
<feature type="transmembrane region" description="Helical" evidence="6">
    <location>
        <begin position="217"/>
        <end position="242"/>
    </location>
</feature>
<evidence type="ECO:0000256" key="1">
    <source>
        <dbReference type="ARBA" id="ARBA00004651"/>
    </source>
</evidence>